<dbReference type="EMBL" id="JPLY01000001">
    <property type="protein sequence ID" value="KFC23622.1"/>
    <property type="molecule type" value="Genomic_DNA"/>
</dbReference>
<feature type="region of interest" description="Disordered" evidence="1">
    <location>
        <begin position="20"/>
        <end position="64"/>
    </location>
</feature>
<dbReference type="eggNOG" id="ENOG502ZNGW">
    <property type="taxonomic scope" value="Bacteria"/>
</dbReference>
<accession>A0A085BMC7</accession>
<dbReference type="PROSITE" id="PS51257">
    <property type="entry name" value="PROKAR_LIPOPROTEIN"/>
    <property type="match status" value="1"/>
</dbReference>
<gene>
    <name evidence="2" type="ORF">IO89_03315</name>
</gene>
<evidence type="ECO:0000313" key="3">
    <source>
        <dbReference type="Proteomes" id="UP000028623"/>
    </source>
</evidence>
<organism evidence="2 3">
    <name type="scientific">Epilithonimonas lactis</name>
    <dbReference type="NCBI Taxonomy" id="421072"/>
    <lineage>
        <taxon>Bacteria</taxon>
        <taxon>Pseudomonadati</taxon>
        <taxon>Bacteroidota</taxon>
        <taxon>Flavobacteriia</taxon>
        <taxon>Flavobacteriales</taxon>
        <taxon>Weeksellaceae</taxon>
        <taxon>Chryseobacterium group</taxon>
        <taxon>Epilithonimonas</taxon>
    </lineage>
</organism>
<dbReference type="Proteomes" id="UP000028623">
    <property type="component" value="Unassembled WGS sequence"/>
</dbReference>
<feature type="compositionally biased region" description="Basic and acidic residues" evidence="1">
    <location>
        <begin position="20"/>
        <end position="40"/>
    </location>
</feature>
<dbReference type="AlphaFoldDB" id="A0A085BMC7"/>
<dbReference type="STRING" id="421072.SAMN04488097_1630"/>
<evidence type="ECO:0000256" key="1">
    <source>
        <dbReference type="SAM" id="MobiDB-lite"/>
    </source>
</evidence>
<name>A0A085BMC7_9FLAO</name>
<evidence type="ECO:0000313" key="2">
    <source>
        <dbReference type="EMBL" id="KFC23622.1"/>
    </source>
</evidence>
<dbReference type="OrthoDB" id="1272344at2"/>
<dbReference type="RefSeq" id="WP_034973549.1">
    <property type="nucleotide sequence ID" value="NZ_FOFI01000002.1"/>
</dbReference>
<evidence type="ECO:0008006" key="4">
    <source>
        <dbReference type="Google" id="ProtNLM"/>
    </source>
</evidence>
<protein>
    <recommendedName>
        <fullName evidence="4">Lipoprotein</fullName>
    </recommendedName>
</protein>
<comment type="caution">
    <text evidence="2">The sequence shown here is derived from an EMBL/GenBank/DDBJ whole genome shotgun (WGS) entry which is preliminary data.</text>
</comment>
<sequence>MKKLLIFSSLAFLATSCIPDKDKREQRKDDHSAEHMRNEGVDSASLSTDSNKVDTVAVKKDSAK</sequence>
<keyword evidence="3" id="KW-1185">Reference proteome</keyword>
<reference evidence="2 3" key="1">
    <citation type="submission" date="2014-07" db="EMBL/GenBank/DDBJ databases">
        <title>Epilithonimonas lactis LMG 22401 Genome.</title>
        <authorList>
            <person name="Pipes S.E."/>
            <person name="Stropko S.J."/>
        </authorList>
    </citation>
    <scope>NUCLEOTIDE SEQUENCE [LARGE SCALE GENOMIC DNA]</scope>
    <source>
        <strain evidence="2 3">LMG 24401</strain>
    </source>
</reference>
<proteinExistence type="predicted"/>